<keyword evidence="2" id="KW-0489">Methyltransferase</keyword>
<dbReference type="GO" id="GO:0032259">
    <property type="term" value="P:methylation"/>
    <property type="evidence" value="ECO:0007669"/>
    <property type="project" value="UniProtKB-KW"/>
</dbReference>
<dbReference type="InterPro" id="IPR013216">
    <property type="entry name" value="Methyltransf_11"/>
</dbReference>
<dbReference type="SUPFAM" id="SSF53335">
    <property type="entry name" value="S-adenosyl-L-methionine-dependent methyltransferases"/>
    <property type="match status" value="1"/>
</dbReference>
<gene>
    <name evidence="2" type="ORF">SAMN06295960_0024</name>
</gene>
<dbReference type="Proteomes" id="UP000193834">
    <property type="component" value="Unassembled WGS sequence"/>
</dbReference>
<feature type="domain" description="Methyltransferase type 11" evidence="1">
    <location>
        <begin position="62"/>
        <end position="109"/>
    </location>
</feature>
<evidence type="ECO:0000259" key="1">
    <source>
        <dbReference type="Pfam" id="PF08241"/>
    </source>
</evidence>
<dbReference type="AlphaFoldDB" id="A0A1X7I0U2"/>
<dbReference type="STRING" id="1852522.SAMN06295960_0024"/>
<reference evidence="2 3" key="1">
    <citation type="submission" date="2017-04" db="EMBL/GenBank/DDBJ databases">
        <authorList>
            <person name="Afonso C.L."/>
            <person name="Miller P.J."/>
            <person name="Scott M.A."/>
            <person name="Spackman E."/>
            <person name="Goraichik I."/>
            <person name="Dimitrov K.M."/>
            <person name="Suarez D.L."/>
            <person name="Swayne D.E."/>
        </authorList>
    </citation>
    <scope>NUCLEOTIDE SEQUENCE [LARGE SCALE GENOMIC DNA]</scope>
    <source>
        <strain evidence="2 3">11</strain>
    </source>
</reference>
<accession>A0A1X7I0U2</accession>
<evidence type="ECO:0000313" key="2">
    <source>
        <dbReference type="EMBL" id="SMG07800.1"/>
    </source>
</evidence>
<sequence>MRQIIKDLVAICAGILPYQEPVYEFGAYQVAGQEVFADLRPYFPGKTYVGCDMRPGPGVDMVLDLHHIDLPDETAGFVISMDTLEHVEDPRLAMQEIHRILKPNGIALISSVMNFPIHDYPADYWRFTPQAFASILKPFDTVLTNYAGEELFPHTVVGIGIKGNFVPPQVIQLLEQYLLQWRMNSYVQR</sequence>
<dbReference type="OrthoDB" id="9772751at2"/>
<dbReference type="RefSeq" id="WP_085492355.1">
    <property type="nucleotide sequence ID" value="NZ_FXAZ01000001.1"/>
</dbReference>
<keyword evidence="2" id="KW-0808">Transferase</keyword>
<organism evidence="2 3">
    <name type="scientific">Paenibacillus aquistagni</name>
    <dbReference type="NCBI Taxonomy" id="1852522"/>
    <lineage>
        <taxon>Bacteria</taxon>
        <taxon>Bacillati</taxon>
        <taxon>Bacillota</taxon>
        <taxon>Bacilli</taxon>
        <taxon>Bacillales</taxon>
        <taxon>Paenibacillaceae</taxon>
        <taxon>Paenibacillus</taxon>
    </lineage>
</organism>
<proteinExistence type="predicted"/>
<dbReference type="InterPro" id="IPR029063">
    <property type="entry name" value="SAM-dependent_MTases_sf"/>
</dbReference>
<keyword evidence="3" id="KW-1185">Reference proteome</keyword>
<dbReference type="GO" id="GO:0008757">
    <property type="term" value="F:S-adenosylmethionine-dependent methyltransferase activity"/>
    <property type="evidence" value="ECO:0007669"/>
    <property type="project" value="InterPro"/>
</dbReference>
<evidence type="ECO:0000313" key="3">
    <source>
        <dbReference type="Proteomes" id="UP000193834"/>
    </source>
</evidence>
<dbReference type="EMBL" id="FXAZ01000001">
    <property type="protein sequence ID" value="SMG07800.1"/>
    <property type="molecule type" value="Genomic_DNA"/>
</dbReference>
<dbReference type="Pfam" id="PF08241">
    <property type="entry name" value="Methyltransf_11"/>
    <property type="match status" value="1"/>
</dbReference>
<dbReference type="Gene3D" id="3.40.50.150">
    <property type="entry name" value="Vaccinia Virus protein VP39"/>
    <property type="match status" value="1"/>
</dbReference>
<name>A0A1X7I0U2_9BACL</name>
<protein>
    <submittedName>
        <fullName evidence="2">Methyltransferase domain-containing protein</fullName>
    </submittedName>
</protein>